<dbReference type="Pfam" id="PF08241">
    <property type="entry name" value="Methyltransf_11"/>
    <property type="match status" value="1"/>
</dbReference>
<dbReference type="CDD" id="cd02440">
    <property type="entry name" value="AdoMet_MTases"/>
    <property type="match status" value="1"/>
</dbReference>
<comment type="caution">
    <text evidence="5">The sequence shown here is derived from an EMBL/GenBank/DDBJ whole genome shotgun (WGS) entry which is preliminary data.</text>
</comment>
<dbReference type="Gene3D" id="3.40.50.150">
    <property type="entry name" value="Vaccinia Virus protein VP39"/>
    <property type="match status" value="1"/>
</dbReference>
<dbReference type="Proteomes" id="UP001239462">
    <property type="component" value="Unassembled WGS sequence"/>
</dbReference>
<feature type="domain" description="Methyltransferase type 11" evidence="4">
    <location>
        <begin position="39"/>
        <end position="125"/>
    </location>
</feature>
<evidence type="ECO:0000256" key="3">
    <source>
        <dbReference type="ARBA" id="ARBA00022679"/>
    </source>
</evidence>
<evidence type="ECO:0000313" key="5">
    <source>
        <dbReference type="EMBL" id="MDM4018127.1"/>
    </source>
</evidence>
<accession>A0ABT7PNP0</accession>
<proteinExistence type="inferred from homology"/>
<dbReference type="PANTHER" id="PTHR44942:SF4">
    <property type="entry name" value="METHYLTRANSFERASE TYPE 11 DOMAIN-CONTAINING PROTEIN"/>
    <property type="match status" value="1"/>
</dbReference>
<keyword evidence="2 5" id="KW-0489">Methyltransferase</keyword>
<evidence type="ECO:0000256" key="1">
    <source>
        <dbReference type="ARBA" id="ARBA00008361"/>
    </source>
</evidence>
<comment type="similarity">
    <text evidence="1">Belongs to the methyltransferase superfamily.</text>
</comment>
<evidence type="ECO:0000259" key="4">
    <source>
        <dbReference type="Pfam" id="PF08241"/>
    </source>
</evidence>
<organism evidence="5 6">
    <name type="scientific">Roseiconus lacunae</name>
    <dbReference type="NCBI Taxonomy" id="2605694"/>
    <lineage>
        <taxon>Bacteria</taxon>
        <taxon>Pseudomonadati</taxon>
        <taxon>Planctomycetota</taxon>
        <taxon>Planctomycetia</taxon>
        <taxon>Pirellulales</taxon>
        <taxon>Pirellulaceae</taxon>
        <taxon>Roseiconus</taxon>
    </lineage>
</organism>
<dbReference type="InterPro" id="IPR029063">
    <property type="entry name" value="SAM-dependent_MTases_sf"/>
</dbReference>
<evidence type="ECO:0000313" key="6">
    <source>
        <dbReference type="Proteomes" id="UP001239462"/>
    </source>
</evidence>
<dbReference type="EMBL" id="JASZZN010000019">
    <property type="protein sequence ID" value="MDM4018127.1"/>
    <property type="molecule type" value="Genomic_DNA"/>
</dbReference>
<dbReference type="GO" id="GO:0008168">
    <property type="term" value="F:methyltransferase activity"/>
    <property type="evidence" value="ECO:0007669"/>
    <property type="project" value="UniProtKB-KW"/>
</dbReference>
<protein>
    <submittedName>
        <fullName evidence="5">Class I SAM-dependent methyltransferase</fullName>
        <ecNumber evidence="5">2.1.1.-</ecNumber>
    </submittedName>
</protein>
<dbReference type="InterPro" id="IPR051052">
    <property type="entry name" value="Diverse_substrate_MTase"/>
</dbReference>
<name>A0ABT7PNP0_9BACT</name>
<evidence type="ECO:0000256" key="2">
    <source>
        <dbReference type="ARBA" id="ARBA00022603"/>
    </source>
</evidence>
<keyword evidence="6" id="KW-1185">Reference proteome</keyword>
<reference evidence="5 6" key="1">
    <citation type="submission" date="2023-06" db="EMBL/GenBank/DDBJ databases">
        <title>Roseiconus lacunae JC819 isolated from Gulf of Mannar region, Tamil Nadu.</title>
        <authorList>
            <person name="Pk S."/>
            <person name="Ch S."/>
            <person name="Ch V.R."/>
        </authorList>
    </citation>
    <scope>NUCLEOTIDE SEQUENCE [LARGE SCALE GENOMIC DNA]</scope>
    <source>
        <strain evidence="5 6">JC819</strain>
    </source>
</reference>
<dbReference type="InterPro" id="IPR013216">
    <property type="entry name" value="Methyltransf_11"/>
</dbReference>
<dbReference type="EC" id="2.1.1.-" evidence="5"/>
<gene>
    <name evidence="5" type="ORF">QTN89_21945</name>
</gene>
<dbReference type="GO" id="GO:0032259">
    <property type="term" value="P:methylation"/>
    <property type="evidence" value="ECO:0007669"/>
    <property type="project" value="UniProtKB-KW"/>
</dbReference>
<dbReference type="RefSeq" id="WP_289165777.1">
    <property type="nucleotide sequence ID" value="NZ_JASZZN010000019.1"/>
</dbReference>
<sequence>MAHQYTDAVASHYAAYRPPLHELILMRVIGNQTRFCDGLDVGCGTGRSSVALAKYCERVCAVDPSESMLAAAIPHRSIRYHQGSAEAIPIPDRSIDVVTFAGSLSYANRLATLKELARVCRADASIVPYDFSMLIDDVLRPFGLADQSPDSTYDHRAVFSGVSAVVQVLADQERISLEIEPVNLAHVLLADERRYDAFAKLFGTTSPLTALASALAKGLDAGKQKTIEADLFYSLYRFDR</sequence>
<keyword evidence="3 5" id="KW-0808">Transferase</keyword>
<dbReference type="PANTHER" id="PTHR44942">
    <property type="entry name" value="METHYLTRANSF_11 DOMAIN-CONTAINING PROTEIN"/>
    <property type="match status" value="1"/>
</dbReference>
<dbReference type="SUPFAM" id="SSF53335">
    <property type="entry name" value="S-adenosyl-L-methionine-dependent methyltransferases"/>
    <property type="match status" value="1"/>
</dbReference>